<keyword evidence="5 9" id="KW-0812">Transmembrane</keyword>
<reference evidence="11 12" key="1">
    <citation type="submission" date="2018-02" db="EMBL/GenBank/DDBJ databases">
        <title>novel marine gammaproteobacteria from coastal saline agro ecosystem.</title>
        <authorList>
            <person name="Krishnan R."/>
            <person name="Ramesh Kumar N."/>
        </authorList>
    </citation>
    <scope>NUCLEOTIDE SEQUENCE [LARGE SCALE GENOMIC DNA]</scope>
    <source>
        <strain evidence="11 12">228</strain>
    </source>
</reference>
<comment type="similarity">
    <text evidence="8 9">Belongs to the TRAP transporter small permease family.</text>
</comment>
<comment type="subunit">
    <text evidence="9">The complex comprises the extracytoplasmic solute receptor protein and the two transmembrane proteins.</text>
</comment>
<dbReference type="Pfam" id="PF04290">
    <property type="entry name" value="DctQ"/>
    <property type="match status" value="1"/>
</dbReference>
<feature type="transmembrane region" description="Helical" evidence="9">
    <location>
        <begin position="88"/>
        <end position="110"/>
    </location>
</feature>
<evidence type="ECO:0000256" key="2">
    <source>
        <dbReference type="ARBA" id="ARBA00022448"/>
    </source>
</evidence>
<dbReference type="AlphaFoldDB" id="A0A2S5KUB6"/>
<feature type="transmembrane region" description="Helical" evidence="9">
    <location>
        <begin position="12"/>
        <end position="34"/>
    </location>
</feature>
<comment type="subcellular location">
    <subcellularLocation>
        <location evidence="1 9">Cell inner membrane</location>
        <topology evidence="1 9">Multi-pass membrane protein</topology>
    </subcellularLocation>
</comment>
<dbReference type="PANTHER" id="PTHR35011">
    <property type="entry name" value="2,3-DIKETO-L-GULONATE TRAP TRANSPORTER SMALL PERMEASE PROTEIN YIAM"/>
    <property type="match status" value="1"/>
</dbReference>
<keyword evidence="6 9" id="KW-1133">Transmembrane helix</keyword>
<keyword evidence="4 9" id="KW-0997">Cell inner membrane</keyword>
<dbReference type="GO" id="GO:0005886">
    <property type="term" value="C:plasma membrane"/>
    <property type="evidence" value="ECO:0007669"/>
    <property type="project" value="UniProtKB-SubCell"/>
</dbReference>
<evidence type="ECO:0000256" key="1">
    <source>
        <dbReference type="ARBA" id="ARBA00004429"/>
    </source>
</evidence>
<keyword evidence="3" id="KW-1003">Cell membrane</keyword>
<evidence type="ECO:0000259" key="10">
    <source>
        <dbReference type="Pfam" id="PF04290"/>
    </source>
</evidence>
<comment type="function">
    <text evidence="9">Part of the tripartite ATP-independent periplasmic (TRAP) transport system.</text>
</comment>
<feature type="domain" description="Tripartite ATP-independent periplasmic transporters DctQ component" evidence="10">
    <location>
        <begin position="25"/>
        <end position="156"/>
    </location>
</feature>
<keyword evidence="2 9" id="KW-0813">Transport</keyword>
<feature type="transmembrane region" description="Helical" evidence="9">
    <location>
        <begin position="130"/>
        <end position="153"/>
    </location>
</feature>
<accession>A0A2S5KUB6</accession>
<protein>
    <recommendedName>
        <fullName evidence="9">TRAP transporter small permease protein</fullName>
    </recommendedName>
</protein>
<evidence type="ECO:0000256" key="6">
    <source>
        <dbReference type="ARBA" id="ARBA00022989"/>
    </source>
</evidence>
<dbReference type="GO" id="GO:0022857">
    <property type="term" value="F:transmembrane transporter activity"/>
    <property type="evidence" value="ECO:0007669"/>
    <property type="project" value="UniProtKB-UniRule"/>
</dbReference>
<organism evidence="11 12">
    <name type="scientific">Proteobacteria bacterium 228</name>
    <dbReference type="NCBI Taxonomy" id="2083153"/>
    <lineage>
        <taxon>Bacteria</taxon>
        <taxon>Pseudomonadati</taxon>
        <taxon>Pseudomonadota</taxon>
    </lineage>
</organism>
<comment type="caution">
    <text evidence="11">The sequence shown here is derived from an EMBL/GenBank/DDBJ whole genome shotgun (WGS) entry which is preliminary data.</text>
</comment>
<evidence type="ECO:0000313" key="12">
    <source>
        <dbReference type="Proteomes" id="UP000238196"/>
    </source>
</evidence>
<sequence length="171" mass="19046">MRLEKYKKPVDYLIAGFSITVMVVLVICVVWQVFSRYVLNNPSTITDELARFSMIWVGLLGAAYTTGAQRHLSIDLLTGNLSGVRKMISQVVINLCILGFCALAMVWGGSELVEKVYTTGQVSPAMQIPMAYVYAVLPLSGLIMMFYAVIFILEALLEHHQPAQQIIEERA</sequence>
<evidence type="ECO:0000256" key="9">
    <source>
        <dbReference type="RuleBase" id="RU369079"/>
    </source>
</evidence>
<gene>
    <name evidence="11" type="ORF">C4K68_06780</name>
</gene>
<dbReference type="InterPro" id="IPR055348">
    <property type="entry name" value="DctQ"/>
</dbReference>
<evidence type="ECO:0000256" key="7">
    <source>
        <dbReference type="ARBA" id="ARBA00023136"/>
    </source>
</evidence>
<evidence type="ECO:0000256" key="8">
    <source>
        <dbReference type="ARBA" id="ARBA00038436"/>
    </source>
</evidence>
<dbReference type="GO" id="GO:0015740">
    <property type="term" value="P:C4-dicarboxylate transport"/>
    <property type="evidence" value="ECO:0007669"/>
    <property type="project" value="TreeGrafter"/>
</dbReference>
<dbReference type="OrthoDB" id="9791324at2"/>
<name>A0A2S5KUB6_9PROT</name>
<evidence type="ECO:0000256" key="3">
    <source>
        <dbReference type="ARBA" id="ARBA00022475"/>
    </source>
</evidence>
<dbReference type="Proteomes" id="UP000238196">
    <property type="component" value="Unassembled WGS sequence"/>
</dbReference>
<keyword evidence="7 9" id="KW-0472">Membrane</keyword>
<evidence type="ECO:0000256" key="4">
    <source>
        <dbReference type="ARBA" id="ARBA00022519"/>
    </source>
</evidence>
<evidence type="ECO:0000256" key="5">
    <source>
        <dbReference type="ARBA" id="ARBA00022692"/>
    </source>
</evidence>
<dbReference type="PANTHER" id="PTHR35011:SF2">
    <property type="entry name" value="2,3-DIKETO-L-GULONATE TRAP TRANSPORTER SMALL PERMEASE PROTEIN YIAM"/>
    <property type="match status" value="1"/>
</dbReference>
<dbReference type="EMBL" id="PRLP01000020">
    <property type="protein sequence ID" value="PPC78109.1"/>
    <property type="molecule type" value="Genomic_DNA"/>
</dbReference>
<evidence type="ECO:0000313" key="11">
    <source>
        <dbReference type="EMBL" id="PPC78109.1"/>
    </source>
</evidence>
<feature type="transmembrane region" description="Helical" evidence="9">
    <location>
        <begin position="49"/>
        <end position="67"/>
    </location>
</feature>
<proteinExistence type="inferred from homology"/>
<dbReference type="InterPro" id="IPR007387">
    <property type="entry name" value="TRAP_DctQ"/>
</dbReference>